<dbReference type="AlphaFoldDB" id="A0A4Y2Q5T4"/>
<sequence length="88" mass="10011">MNDKEEVSVQNRFYKENELPQMDTEMKLQCTVAPELFQSNHPSSGPRIASCTQHSRRPKVTCHQECSKQSLICCPLRSSTSGSQQDRP</sequence>
<evidence type="ECO:0000313" key="2">
    <source>
        <dbReference type="Proteomes" id="UP000499080"/>
    </source>
</evidence>
<name>A0A4Y2Q5T4_ARAVE</name>
<comment type="caution">
    <text evidence="1">The sequence shown here is derived from an EMBL/GenBank/DDBJ whole genome shotgun (WGS) entry which is preliminary data.</text>
</comment>
<keyword evidence="2" id="KW-1185">Reference proteome</keyword>
<dbReference type="EMBL" id="BGPR01013160">
    <property type="protein sequence ID" value="GBN59498.1"/>
    <property type="molecule type" value="Genomic_DNA"/>
</dbReference>
<dbReference type="Proteomes" id="UP000499080">
    <property type="component" value="Unassembled WGS sequence"/>
</dbReference>
<protein>
    <submittedName>
        <fullName evidence="1">Uncharacterized protein</fullName>
    </submittedName>
</protein>
<organism evidence="1 2">
    <name type="scientific">Araneus ventricosus</name>
    <name type="common">Orbweaver spider</name>
    <name type="synonym">Epeira ventricosa</name>
    <dbReference type="NCBI Taxonomy" id="182803"/>
    <lineage>
        <taxon>Eukaryota</taxon>
        <taxon>Metazoa</taxon>
        <taxon>Ecdysozoa</taxon>
        <taxon>Arthropoda</taxon>
        <taxon>Chelicerata</taxon>
        <taxon>Arachnida</taxon>
        <taxon>Araneae</taxon>
        <taxon>Araneomorphae</taxon>
        <taxon>Entelegynae</taxon>
        <taxon>Araneoidea</taxon>
        <taxon>Araneidae</taxon>
        <taxon>Araneus</taxon>
    </lineage>
</organism>
<accession>A0A4Y2Q5T4</accession>
<reference evidence="1 2" key="1">
    <citation type="journal article" date="2019" name="Sci. Rep.">
        <title>Orb-weaving spider Araneus ventricosus genome elucidates the spidroin gene catalogue.</title>
        <authorList>
            <person name="Kono N."/>
            <person name="Nakamura H."/>
            <person name="Ohtoshi R."/>
            <person name="Moran D.A.P."/>
            <person name="Shinohara A."/>
            <person name="Yoshida Y."/>
            <person name="Fujiwara M."/>
            <person name="Mori M."/>
            <person name="Tomita M."/>
            <person name="Arakawa K."/>
        </authorList>
    </citation>
    <scope>NUCLEOTIDE SEQUENCE [LARGE SCALE GENOMIC DNA]</scope>
</reference>
<proteinExistence type="predicted"/>
<evidence type="ECO:0000313" key="1">
    <source>
        <dbReference type="EMBL" id="GBN59498.1"/>
    </source>
</evidence>
<gene>
    <name evidence="1" type="ORF">AVEN_106544_1</name>
</gene>